<dbReference type="Pfam" id="PF14543">
    <property type="entry name" value="TAXi_N"/>
    <property type="match status" value="1"/>
</dbReference>
<dbReference type="FunFam" id="2.40.70.10:FF:000016">
    <property type="entry name" value="Probable aspartic protease At2g35615"/>
    <property type="match status" value="1"/>
</dbReference>
<feature type="active site" evidence="6">
    <location>
        <position position="152"/>
    </location>
</feature>
<dbReference type="SUPFAM" id="SSF50630">
    <property type="entry name" value="Acid proteases"/>
    <property type="match status" value="1"/>
</dbReference>
<keyword evidence="2" id="KW-0645">Protease</keyword>
<dbReference type="GO" id="GO:0006508">
    <property type="term" value="P:proteolysis"/>
    <property type="evidence" value="ECO:0007669"/>
    <property type="project" value="UniProtKB-KW"/>
</dbReference>
<dbReference type="PANTHER" id="PTHR13683">
    <property type="entry name" value="ASPARTYL PROTEASES"/>
    <property type="match status" value="1"/>
</dbReference>
<accession>A0A484LNS8</accession>
<feature type="domain" description="Peptidase A1" evidence="8">
    <location>
        <begin position="134"/>
        <end position="489"/>
    </location>
</feature>
<organism evidence="9 10">
    <name type="scientific">Cuscuta campestris</name>
    <dbReference type="NCBI Taxonomy" id="132261"/>
    <lineage>
        <taxon>Eukaryota</taxon>
        <taxon>Viridiplantae</taxon>
        <taxon>Streptophyta</taxon>
        <taxon>Embryophyta</taxon>
        <taxon>Tracheophyta</taxon>
        <taxon>Spermatophyta</taxon>
        <taxon>Magnoliopsida</taxon>
        <taxon>eudicotyledons</taxon>
        <taxon>Gunneridae</taxon>
        <taxon>Pentapetalae</taxon>
        <taxon>asterids</taxon>
        <taxon>lamiids</taxon>
        <taxon>Solanales</taxon>
        <taxon>Convolvulaceae</taxon>
        <taxon>Cuscuteae</taxon>
        <taxon>Cuscuta</taxon>
        <taxon>Cuscuta subgen. Grammica</taxon>
        <taxon>Cuscuta sect. Cleistogrammica</taxon>
    </lineage>
</organism>
<dbReference type="PANTHER" id="PTHR13683:SF274">
    <property type="entry name" value="PROTEIN ASPARTIC PROTEASE IN GUARD CELL 1"/>
    <property type="match status" value="1"/>
</dbReference>
<proteinExistence type="inferred from homology"/>
<sequence>MTSFNVMGSLQKTLDVFSSSSASSSSVPEESSFQEDTLFSSSSSSSEHYSFELHTRLSVGKTVEGAEDYGSLVAARLDRDSARVRWLQTRATGEREEEEEEKEEEEEEINSSSSGPAAARVPIKSGVSEGRGEYFARLTIGSPGREYYLVADTGSDLTWLQCLPCSSCYKQTGPIFDPINSSTYSPLPCAAQQCQWLQESRYCSRDGRRQCMYTYGYGDNSTTAGELATESVAFGSAAASQHNNKVPIGCGHSNKGLFAGAAGLLGLSRGPLSFPSQMNVASFSYCLVDRDSTNSSTLDFGYSSAAAATATTSNNNKKKSSGVVVVARLIPLKEIFYFVDLIGISVGGNNENMIPISAYPSGGGAVIIDSGTAITRLHKDVYSSFRQHFLNAAAAAKLRTATDPNDIFDTCYDFSNQESVQVPTVSFHFTDAGNMLELPAENYLVPMDTSGTFCLAFFPTSSSLTIIGNVQQQGMRVTYDLHNSHIRFSPNQC</sequence>
<dbReference type="InterPro" id="IPR001969">
    <property type="entry name" value="Aspartic_peptidase_AS"/>
</dbReference>
<evidence type="ECO:0000256" key="6">
    <source>
        <dbReference type="PIRSR" id="PIRSR601461-1"/>
    </source>
</evidence>
<keyword evidence="5" id="KW-0378">Hydrolase</keyword>
<evidence type="ECO:0000256" key="4">
    <source>
        <dbReference type="ARBA" id="ARBA00022750"/>
    </source>
</evidence>
<dbReference type="InterPro" id="IPR032861">
    <property type="entry name" value="TAXi_N"/>
</dbReference>
<feature type="region of interest" description="Disordered" evidence="7">
    <location>
        <begin position="89"/>
        <end position="121"/>
    </location>
</feature>
<dbReference type="InterPro" id="IPR033121">
    <property type="entry name" value="PEPTIDASE_A1"/>
</dbReference>
<comment type="similarity">
    <text evidence="1">Belongs to the peptidase A1 family.</text>
</comment>
<evidence type="ECO:0000256" key="3">
    <source>
        <dbReference type="ARBA" id="ARBA00022729"/>
    </source>
</evidence>
<evidence type="ECO:0000256" key="5">
    <source>
        <dbReference type="ARBA" id="ARBA00022801"/>
    </source>
</evidence>
<gene>
    <name evidence="9" type="ORF">CCAM_LOCUS19851</name>
</gene>
<evidence type="ECO:0000256" key="7">
    <source>
        <dbReference type="SAM" id="MobiDB-lite"/>
    </source>
</evidence>
<evidence type="ECO:0000313" key="10">
    <source>
        <dbReference type="Proteomes" id="UP000595140"/>
    </source>
</evidence>
<dbReference type="InterPro" id="IPR001461">
    <property type="entry name" value="Aspartic_peptidase_A1"/>
</dbReference>
<feature type="compositionally biased region" description="Acidic residues" evidence="7">
    <location>
        <begin position="95"/>
        <end position="109"/>
    </location>
</feature>
<dbReference type="Gene3D" id="2.40.70.10">
    <property type="entry name" value="Acid Proteases"/>
    <property type="match status" value="2"/>
</dbReference>
<evidence type="ECO:0000256" key="2">
    <source>
        <dbReference type="ARBA" id="ARBA00022670"/>
    </source>
</evidence>
<evidence type="ECO:0000259" key="8">
    <source>
        <dbReference type="PROSITE" id="PS51767"/>
    </source>
</evidence>
<protein>
    <recommendedName>
        <fullName evidence="8">Peptidase A1 domain-containing protein</fullName>
    </recommendedName>
</protein>
<evidence type="ECO:0000313" key="9">
    <source>
        <dbReference type="EMBL" id="VFQ78075.1"/>
    </source>
</evidence>
<feature type="active site" evidence="6">
    <location>
        <position position="369"/>
    </location>
</feature>
<dbReference type="OrthoDB" id="2747330at2759"/>
<keyword evidence="10" id="KW-1185">Reference proteome</keyword>
<evidence type="ECO:0000256" key="1">
    <source>
        <dbReference type="ARBA" id="ARBA00007447"/>
    </source>
</evidence>
<feature type="region of interest" description="Disordered" evidence="7">
    <location>
        <begin position="17"/>
        <end position="48"/>
    </location>
</feature>
<dbReference type="EMBL" id="OOIL02001777">
    <property type="protein sequence ID" value="VFQ78075.1"/>
    <property type="molecule type" value="Genomic_DNA"/>
</dbReference>
<name>A0A484LNS8_9ASTE</name>
<dbReference type="InterPro" id="IPR032799">
    <property type="entry name" value="TAXi_C"/>
</dbReference>
<dbReference type="Proteomes" id="UP000595140">
    <property type="component" value="Unassembled WGS sequence"/>
</dbReference>
<dbReference type="Pfam" id="PF14541">
    <property type="entry name" value="TAXi_C"/>
    <property type="match status" value="1"/>
</dbReference>
<dbReference type="InterPro" id="IPR021109">
    <property type="entry name" value="Peptidase_aspartic_dom_sf"/>
</dbReference>
<keyword evidence="3" id="KW-0732">Signal</keyword>
<reference evidence="9 10" key="1">
    <citation type="submission" date="2018-04" db="EMBL/GenBank/DDBJ databases">
        <authorList>
            <person name="Vogel A."/>
        </authorList>
    </citation>
    <scope>NUCLEOTIDE SEQUENCE [LARGE SCALE GENOMIC DNA]</scope>
</reference>
<dbReference type="GO" id="GO:0004190">
    <property type="term" value="F:aspartic-type endopeptidase activity"/>
    <property type="evidence" value="ECO:0007669"/>
    <property type="project" value="UniProtKB-KW"/>
</dbReference>
<dbReference type="PROSITE" id="PS00141">
    <property type="entry name" value="ASP_PROTEASE"/>
    <property type="match status" value="1"/>
</dbReference>
<feature type="compositionally biased region" description="Low complexity" evidence="7">
    <location>
        <begin position="18"/>
        <end position="48"/>
    </location>
</feature>
<dbReference type="AlphaFoldDB" id="A0A484LNS8"/>
<dbReference type="PROSITE" id="PS51767">
    <property type="entry name" value="PEPTIDASE_A1"/>
    <property type="match status" value="1"/>
</dbReference>
<keyword evidence="4" id="KW-0064">Aspartyl protease</keyword>